<accession>A0A1V9FLK0</accession>
<keyword evidence="3" id="KW-1185">Reference proteome</keyword>
<evidence type="ECO:0000313" key="3">
    <source>
        <dbReference type="Proteomes" id="UP000192796"/>
    </source>
</evidence>
<dbReference type="STRING" id="1703345.A3860_38330"/>
<reference evidence="2 3" key="1">
    <citation type="submission" date="2016-03" db="EMBL/GenBank/DDBJ databases">
        <title>Niastella vici sp. nov., isolated from farmland soil.</title>
        <authorList>
            <person name="Chen L."/>
            <person name="Wang D."/>
            <person name="Yang S."/>
            <person name="Wang G."/>
        </authorList>
    </citation>
    <scope>NUCLEOTIDE SEQUENCE [LARGE SCALE GENOMIC DNA]</scope>
    <source>
        <strain evidence="2 3">DJ57</strain>
    </source>
</reference>
<protein>
    <submittedName>
        <fullName evidence="2">Uncharacterized protein</fullName>
    </submittedName>
</protein>
<dbReference type="EMBL" id="LVYD01000085">
    <property type="protein sequence ID" value="OQP59171.1"/>
    <property type="molecule type" value="Genomic_DNA"/>
</dbReference>
<dbReference type="Proteomes" id="UP000192796">
    <property type="component" value="Unassembled WGS sequence"/>
</dbReference>
<comment type="caution">
    <text evidence="2">The sequence shown here is derived from an EMBL/GenBank/DDBJ whole genome shotgun (WGS) entry which is preliminary data.</text>
</comment>
<proteinExistence type="predicted"/>
<dbReference type="AlphaFoldDB" id="A0A1V9FLK0"/>
<organism evidence="2 3">
    <name type="scientific">Niastella vici</name>
    <dbReference type="NCBI Taxonomy" id="1703345"/>
    <lineage>
        <taxon>Bacteria</taxon>
        <taxon>Pseudomonadati</taxon>
        <taxon>Bacteroidota</taxon>
        <taxon>Chitinophagia</taxon>
        <taxon>Chitinophagales</taxon>
        <taxon>Chitinophagaceae</taxon>
        <taxon>Niastella</taxon>
    </lineage>
</organism>
<name>A0A1V9FLK0_9BACT</name>
<feature type="chain" id="PRO_5012686752" evidence="1">
    <location>
        <begin position="33"/>
        <end position="227"/>
    </location>
</feature>
<feature type="signal peptide" evidence="1">
    <location>
        <begin position="1"/>
        <end position="32"/>
    </location>
</feature>
<sequence length="227" mass="26199">MKLKIRTLYTTKIAIMKHIAWCLLLLSQCALGQIAKEDDLNDISGNPYLLKDWCEGVVRFTSGRTVNQFKLKFDCLKNMLLMQFNGSAFAAESKVQEFVMYPKNKDSLLFRRGFPQTDKTSESTYFQLLWQGKASLLRLPARNIIEEKQIVTVNGRISRRMEEVEYYYLYQNGALTLLPADRVALPEQFSDKKQPVAEFIAAHQLKMHSPDDFVQVVKKYNELLAGQ</sequence>
<gene>
    <name evidence="2" type="ORF">A3860_38330</name>
</gene>
<evidence type="ECO:0000313" key="2">
    <source>
        <dbReference type="EMBL" id="OQP59171.1"/>
    </source>
</evidence>
<evidence type="ECO:0000256" key="1">
    <source>
        <dbReference type="SAM" id="SignalP"/>
    </source>
</evidence>
<keyword evidence="1" id="KW-0732">Signal</keyword>